<comment type="function">
    <text evidence="8">Nucleotidyltransferase involved in the post-translational modification of proteins. It can catalyze the addition of adenosine monophosphate (AMP) or uridine monophosphate (UMP) to a protein, resulting in modifications known as AMPylation and UMPylation.</text>
</comment>
<sequence>MPITPRYRPAPRISLLGDGFADVVTAARFPTRTLRFRNQRWASRLGLGELDAEEWERHFGRLEPLPENLPAPLALRYHGHQFDVYNAYLGDGRGFLLAELEDPEDGRLLDFGTKGSGTTPYSRGGDGRLTLKGGVREVLAAEMLEALSVPTSKAFSLFETHEALFRGDEPSPTRSSLLVRLSHSHIRFGTFQRHAYHRDVARLSQLLDFCITHYVPEAAGGPDPAVRFVEAVARRSARLVAAWTAAGFVHGVLNSDNMNITGESFDYGPYRFLPTLDPSFIAAYFDHTGLYAFGQQPRAVALNLTRLADALRLVSPSAAFAPAVRAFEPGLREARAAAFLARMGLSPSDPDVDASLTEAIELFLEDSQVPFDRFFFDWYGGVQSEARARASEASRFYQGERFDALRSLFELYTPARPDALSHPYFQGDAPCSLLIDEIESLWHAIDAHEDWAPFEEKVAEIRRMGEALGAKAPAG</sequence>
<dbReference type="OrthoDB" id="9776281at2"/>
<dbReference type="RefSeq" id="WP_136934752.1">
    <property type="nucleotide sequence ID" value="NZ_SSMQ01000071.1"/>
</dbReference>
<keyword evidence="10" id="KW-1185">Reference proteome</keyword>
<comment type="catalytic activity">
    <reaction evidence="8">
        <text>L-histidyl-[protein] + UTP = N(tele)-(5'-uridylyl)-L-histidyl-[protein] + diphosphate</text>
        <dbReference type="Rhea" id="RHEA:83891"/>
        <dbReference type="Rhea" id="RHEA-COMP:9745"/>
        <dbReference type="Rhea" id="RHEA-COMP:20239"/>
        <dbReference type="ChEBI" id="CHEBI:29979"/>
        <dbReference type="ChEBI" id="CHEBI:33019"/>
        <dbReference type="ChEBI" id="CHEBI:46398"/>
        <dbReference type="ChEBI" id="CHEBI:233474"/>
    </reaction>
</comment>
<feature type="binding site" evidence="8">
    <location>
        <position position="257"/>
    </location>
    <ligand>
        <name>Mg(2+)</name>
        <dbReference type="ChEBI" id="CHEBI:18420"/>
    </ligand>
</feature>
<dbReference type="EMBL" id="SSMQ01000071">
    <property type="protein sequence ID" value="TKC98233.1"/>
    <property type="molecule type" value="Genomic_DNA"/>
</dbReference>
<name>A0A4U1IW35_9BACT</name>
<comment type="caution">
    <text evidence="9">The sequence shown here is derived from an EMBL/GenBank/DDBJ whole genome shotgun (WGS) entry which is preliminary data.</text>
</comment>
<keyword evidence="7 8" id="KW-0460">Magnesium</keyword>
<dbReference type="EC" id="2.7.7.-" evidence="8"/>
<keyword evidence="4 8" id="KW-0479">Metal-binding</keyword>
<feature type="binding site" evidence="8">
    <location>
        <position position="127"/>
    </location>
    <ligand>
        <name>ATP</name>
        <dbReference type="ChEBI" id="CHEBI:30616"/>
    </ligand>
</feature>
<gene>
    <name evidence="8" type="primary">ydiU</name>
    <name evidence="8" type="synonym">selO</name>
    <name evidence="9" type="ORF">E8A74_41920</name>
</gene>
<feature type="binding site" evidence="8">
    <location>
        <position position="92"/>
    </location>
    <ligand>
        <name>ATP</name>
        <dbReference type="ChEBI" id="CHEBI:30616"/>
    </ligand>
</feature>
<evidence type="ECO:0000256" key="7">
    <source>
        <dbReference type="ARBA" id="ARBA00022842"/>
    </source>
</evidence>
<feature type="binding site" evidence="8">
    <location>
        <position position="126"/>
    </location>
    <ligand>
        <name>ATP</name>
        <dbReference type="ChEBI" id="CHEBI:30616"/>
    </ligand>
</feature>
<dbReference type="PANTHER" id="PTHR32057:SF14">
    <property type="entry name" value="PROTEIN ADENYLYLTRANSFERASE SELO, MITOCHONDRIAL"/>
    <property type="match status" value="1"/>
</dbReference>
<accession>A0A4U1IW35</accession>
<comment type="catalytic activity">
    <reaction evidence="8">
        <text>L-seryl-[protein] + UTP = O-(5'-uridylyl)-L-seryl-[protein] + diphosphate</text>
        <dbReference type="Rhea" id="RHEA:64604"/>
        <dbReference type="Rhea" id="RHEA-COMP:9863"/>
        <dbReference type="Rhea" id="RHEA-COMP:16635"/>
        <dbReference type="ChEBI" id="CHEBI:29999"/>
        <dbReference type="ChEBI" id="CHEBI:33019"/>
        <dbReference type="ChEBI" id="CHEBI:46398"/>
        <dbReference type="ChEBI" id="CHEBI:156051"/>
    </reaction>
</comment>
<feature type="binding site" evidence="8">
    <location>
        <position position="266"/>
    </location>
    <ligand>
        <name>Mg(2+)</name>
        <dbReference type="ChEBI" id="CHEBI:18420"/>
    </ligand>
</feature>
<feature type="binding site" evidence="8">
    <location>
        <position position="90"/>
    </location>
    <ligand>
        <name>ATP</name>
        <dbReference type="ChEBI" id="CHEBI:30616"/>
    </ligand>
</feature>
<evidence type="ECO:0000256" key="3">
    <source>
        <dbReference type="ARBA" id="ARBA00022695"/>
    </source>
</evidence>
<evidence type="ECO:0000256" key="8">
    <source>
        <dbReference type="HAMAP-Rule" id="MF_00692"/>
    </source>
</evidence>
<dbReference type="HAMAP" id="MF_00692">
    <property type="entry name" value="SelO"/>
    <property type="match status" value="1"/>
</dbReference>
<comment type="catalytic activity">
    <reaction evidence="8">
        <text>L-tyrosyl-[protein] + ATP = O-(5'-adenylyl)-L-tyrosyl-[protein] + diphosphate</text>
        <dbReference type="Rhea" id="RHEA:54288"/>
        <dbReference type="Rhea" id="RHEA-COMP:10136"/>
        <dbReference type="Rhea" id="RHEA-COMP:13846"/>
        <dbReference type="ChEBI" id="CHEBI:30616"/>
        <dbReference type="ChEBI" id="CHEBI:33019"/>
        <dbReference type="ChEBI" id="CHEBI:46858"/>
        <dbReference type="ChEBI" id="CHEBI:83624"/>
        <dbReference type="EC" id="2.7.7.108"/>
    </reaction>
</comment>
<organism evidence="9 10">
    <name type="scientific">Polyangium fumosum</name>
    <dbReference type="NCBI Taxonomy" id="889272"/>
    <lineage>
        <taxon>Bacteria</taxon>
        <taxon>Pseudomonadati</taxon>
        <taxon>Myxococcota</taxon>
        <taxon>Polyangia</taxon>
        <taxon>Polyangiales</taxon>
        <taxon>Polyangiaceae</taxon>
        <taxon>Polyangium</taxon>
    </lineage>
</organism>
<comment type="catalytic activity">
    <reaction evidence="8">
        <text>L-tyrosyl-[protein] + UTP = O-(5'-uridylyl)-L-tyrosyl-[protein] + diphosphate</text>
        <dbReference type="Rhea" id="RHEA:83887"/>
        <dbReference type="Rhea" id="RHEA-COMP:10136"/>
        <dbReference type="Rhea" id="RHEA-COMP:20238"/>
        <dbReference type="ChEBI" id="CHEBI:33019"/>
        <dbReference type="ChEBI" id="CHEBI:46398"/>
        <dbReference type="ChEBI" id="CHEBI:46858"/>
        <dbReference type="ChEBI" id="CHEBI:90602"/>
    </reaction>
</comment>
<dbReference type="AlphaFoldDB" id="A0A4U1IW35"/>
<feature type="binding site" evidence="8">
    <location>
        <position position="93"/>
    </location>
    <ligand>
        <name>ATP</name>
        <dbReference type="ChEBI" id="CHEBI:30616"/>
    </ligand>
</feature>
<comment type="catalytic activity">
    <reaction evidence="8">
        <text>L-seryl-[protein] + ATP = 3-O-(5'-adenylyl)-L-seryl-[protein] + diphosphate</text>
        <dbReference type="Rhea" id="RHEA:58120"/>
        <dbReference type="Rhea" id="RHEA-COMP:9863"/>
        <dbReference type="Rhea" id="RHEA-COMP:15073"/>
        <dbReference type="ChEBI" id="CHEBI:29999"/>
        <dbReference type="ChEBI" id="CHEBI:30616"/>
        <dbReference type="ChEBI" id="CHEBI:33019"/>
        <dbReference type="ChEBI" id="CHEBI:142516"/>
        <dbReference type="EC" id="2.7.7.108"/>
    </reaction>
</comment>
<evidence type="ECO:0000256" key="4">
    <source>
        <dbReference type="ARBA" id="ARBA00022723"/>
    </source>
</evidence>
<evidence type="ECO:0000256" key="2">
    <source>
        <dbReference type="ARBA" id="ARBA00022679"/>
    </source>
</evidence>
<comment type="similarity">
    <text evidence="1 8">Belongs to the SELO family.</text>
</comment>
<dbReference type="Proteomes" id="UP000309215">
    <property type="component" value="Unassembled WGS sequence"/>
</dbReference>
<evidence type="ECO:0000256" key="1">
    <source>
        <dbReference type="ARBA" id="ARBA00009747"/>
    </source>
</evidence>
<comment type="cofactor">
    <cofactor evidence="8">
        <name>Mg(2+)</name>
        <dbReference type="ChEBI" id="CHEBI:18420"/>
    </cofactor>
    <cofactor evidence="8">
        <name>Mn(2+)</name>
        <dbReference type="ChEBI" id="CHEBI:29035"/>
    </cofactor>
</comment>
<keyword evidence="3 8" id="KW-0548">Nucleotidyltransferase</keyword>
<feature type="binding site" evidence="8">
    <location>
        <position position="114"/>
    </location>
    <ligand>
        <name>ATP</name>
        <dbReference type="ChEBI" id="CHEBI:30616"/>
    </ligand>
</feature>
<evidence type="ECO:0000256" key="6">
    <source>
        <dbReference type="ARBA" id="ARBA00022840"/>
    </source>
</evidence>
<dbReference type="EC" id="2.7.7.108" evidence="8"/>
<keyword evidence="5 8" id="KW-0547">Nucleotide-binding</keyword>
<dbReference type="PANTHER" id="PTHR32057">
    <property type="entry name" value="PROTEIN ADENYLYLTRANSFERASE SELO, MITOCHONDRIAL"/>
    <property type="match status" value="1"/>
</dbReference>
<feature type="binding site" evidence="8">
    <location>
        <position position="266"/>
    </location>
    <ligand>
        <name>ATP</name>
        <dbReference type="ChEBI" id="CHEBI:30616"/>
    </ligand>
</feature>
<comment type="catalytic activity">
    <reaction evidence="8">
        <text>L-threonyl-[protein] + ATP = 3-O-(5'-adenylyl)-L-threonyl-[protein] + diphosphate</text>
        <dbReference type="Rhea" id="RHEA:54292"/>
        <dbReference type="Rhea" id="RHEA-COMP:11060"/>
        <dbReference type="Rhea" id="RHEA-COMP:13847"/>
        <dbReference type="ChEBI" id="CHEBI:30013"/>
        <dbReference type="ChEBI" id="CHEBI:30616"/>
        <dbReference type="ChEBI" id="CHEBI:33019"/>
        <dbReference type="ChEBI" id="CHEBI:138113"/>
        <dbReference type="EC" id="2.7.7.108"/>
    </reaction>
</comment>
<dbReference type="GO" id="GO:0030145">
    <property type="term" value="F:manganese ion binding"/>
    <property type="evidence" value="ECO:0007669"/>
    <property type="project" value="UniProtKB-UniRule"/>
</dbReference>
<protein>
    <recommendedName>
        <fullName evidence="8">Protein nucleotidyltransferase YdiU</fullName>
        <ecNumber evidence="8">2.7.7.-</ecNumber>
    </recommendedName>
    <alternativeName>
        <fullName evidence="8">Protein adenylyltransferase YdiU</fullName>
        <ecNumber evidence="8">2.7.7.108</ecNumber>
    </alternativeName>
    <alternativeName>
        <fullName evidence="8">Protein uridylyltransferase YdiU</fullName>
        <ecNumber evidence="8">2.7.7.-</ecNumber>
    </alternativeName>
</protein>
<evidence type="ECO:0000313" key="10">
    <source>
        <dbReference type="Proteomes" id="UP000309215"/>
    </source>
</evidence>
<evidence type="ECO:0000313" key="9">
    <source>
        <dbReference type="EMBL" id="TKC98233.1"/>
    </source>
</evidence>
<evidence type="ECO:0000256" key="5">
    <source>
        <dbReference type="ARBA" id="ARBA00022741"/>
    </source>
</evidence>
<dbReference type="GO" id="GO:0070733">
    <property type="term" value="F:AMPylase activity"/>
    <property type="evidence" value="ECO:0007669"/>
    <property type="project" value="UniProtKB-EC"/>
</dbReference>
<keyword evidence="2 8" id="KW-0808">Transferase</keyword>
<dbReference type="InterPro" id="IPR003846">
    <property type="entry name" value="SelO"/>
</dbReference>
<feature type="binding site" evidence="8">
    <location>
        <position position="187"/>
    </location>
    <ligand>
        <name>ATP</name>
        <dbReference type="ChEBI" id="CHEBI:30616"/>
    </ligand>
</feature>
<feature type="binding site" evidence="8">
    <location>
        <position position="180"/>
    </location>
    <ligand>
        <name>ATP</name>
        <dbReference type="ChEBI" id="CHEBI:30616"/>
    </ligand>
</feature>
<keyword evidence="6 8" id="KW-0067">ATP-binding</keyword>
<dbReference type="GO" id="GO:0000287">
    <property type="term" value="F:magnesium ion binding"/>
    <property type="evidence" value="ECO:0007669"/>
    <property type="project" value="UniProtKB-UniRule"/>
</dbReference>
<reference evidence="9 10" key="1">
    <citation type="submission" date="2019-04" db="EMBL/GenBank/DDBJ databases">
        <authorList>
            <person name="Li Y."/>
            <person name="Wang J."/>
        </authorList>
    </citation>
    <scope>NUCLEOTIDE SEQUENCE [LARGE SCALE GENOMIC DNA]</scope>
    <source>
        <strain evidence="9 10">DSM 14668</strain>
    </source>
</reference>
<keyword evidence="8" id="KW-0464">Manganese</keyword>
<dbReference type="Pfam" id="PF02696">
    <property type="entry name" value="SelO"/>
    <property type="match status" value="1"/>
</dbReference>
<dbReference type="NCBIfam" id="NF000658">
    <property type="entry name" value="PRK00029.1"/>
    <property type="match status" value="1"/>
</dbReference>
<dbReference type="GO" id="GO:0005524">
    <property type="term" value="F:ATP binding"/>
    <property type="evidence" value="ECO:0007669"/>
    <property type="project" value="UniProtKB-UniRule"/>
</dbReference>
<feature type="active site" description="Proton acceptor" evidence="8">
    <location>
        <position position="256"/>
    </location>
</feature>
<proteinExistence type="inferred from homology"/>